<keyword evidence="7 11" id="KW-0573">Peptidoglycan synthesis</keyword>
<name>A0ABW0JLM7_9GAMM</name>
<dbReference type="HAMAP" id="MF_00766">
    <property type="entry name" value="PGT_MtgA"/>
    <property type="match status" value="1"/>
</dbReference>
<keyword evidence="4 11" id="KW-0808">Transferase</keyword>
<evidence type="ECO:0000256" key="5">
    <source>
        <dbReference type="ARBA" id="ARBA00022692"/>
    </source>
</evidence>
<evidence type="ECO:0000256" key="9">
    <source>
        <dbReference type="ARBA" id="ARBA00023136"/>
    </source>
</evidence>
<comment type="similarity">
    <text evidence="11">Belongs to the glycosyltransferase 51 family.</text>
</comment>
<organism evidence="13 14">
    <name type="scientific">Rhodanobacter umsongensis</name>
    <dbReference type="NCBI Taxonomy" id="633153"/>
    <lineage>
        <taxon>Bacteria</taxon>
        <taxon>Pseudomonadati</taxon>
        <taxon>Pseudomonadota</taxon>
        <taxon>Gammaproteobacteria</taxon>
        <taxon>Lysobacterales</taxon>
        <taxon>Rhodanobacteraceae</taxon>
        <taxon>Rhodanobacter</taxon>
    </lineage>
</organism>
<keyword evidence="10 11" id="KW-0961">Cell wall biogenesis/degradation</keyword>
<evidence type="ECO:0000256" key="11">
    <source>
        <dbReference type="HAMAP-Rule" id="MF_00766"/>
    </source>
</evidence>
<keyword evidence="5 11" id="KW-0812">Transmembrane</keyword>
<comment type="function">
    <text evidence="11">Peptidoglycan polymerase that catalyzes glycan chain elongation from lipid-linked precursors.</text>
</comment>
<evidence type="ECO:0000313" key="13">
    <source>
        <dbReference type="EMBL" id="MFC5436973.1"/>
    </source>
</evidence>
<protein>
    <recommendedName>
        <fullName evidence="11">Biosynthetic peptidoglycan transglycosylase</fullName>
        <ecNumber evidence="11">2.4.99.28</ecNumber>
    </recommendedName>
    <alternativeName>
        <fullName evidence="11">Glycan polymerase</fullName>
    </alternativeName>
    <alternativeName>
        <fullName evidence="11">Peptidoglycan glycosyltransferase MtgA</fullName>
        <shortName evidence="11">PGT</shortName>
    </alternativeName>
</protein>
<dbReference type="InterPro" id="IPR001264">
    <property type="entry name" value="Glyco_trans_51"/>
</dbReference>
<dbReference type="PANTHER" id="PTHR30400">
    <property type="entry name" value="MONOFUNCTIONAL BIOSYNTHETIC PEPTIDOGLYCAN TRANSGLYCOSYLASE"/>
    <property type="match status" value="1"/>
</dbReference>
<evidence type="ECO:0000313" key="14">
    <source>
        <dbReference type="Proteomes" id="UP001596013"/>
    </source>
</evidence>
<keyword evidence="14" id="KW-1185">Reference proteome</keyword>
<dbReference type="InterPro" id="IPR011812">
    <property type="entry name" value="Pep_trsgly"/>
</dbReference>
<evidence type="ECO:0000256" key="10">
    <source>
        <dbReference type="ARBA" id="ARBA00023316"/>
    </source>
</evidence>
<comment type="caution">
    <text evidence="13">The sequence shown here is derived from an EMBL/GenBank/DDBJ whole genome shotgun (WGS) entry which is preliminary data.</text>
</comment>
<evidence type="ECO:0000256" key="6">
    <source>
        <dbReference type="ARBA" id="ARBA00022960"/>
    </source>
</evidence>
<gene>
    <name evidence="11 13" type="primary">mtgA</name>
    <name evidence="13" type="ORF">ACFPME_10425</name>
</gene>
<comment type="subcellular location">
    <subcellularLocation>
        <location evidence="11">Cell inner membrane</location>
        <topology evidence="11">Single-pass membrane protein</topology>
    </subcellularLocation>
</comment>
<dbReference type="Proteomes" id="UP001596013">
    <property type="component" value="Unassembled WGS sequence"/>
</dbReference>
<dbReference type="Pfam" id="PF00912">
    <property type="entry name" value="Transgly"/>
    <property type="match status" value="1"/>
</dbReference>
<comment type="pathway">
    <text evidence="11">Cell wall biogenesis; peptidoglycan biosynthesis.</text>
</comment>
<keyword evidence="1 11" id="KW-1003">Cell membrane</keyword>
<dbReference type="InterPro" id="IPR036950">
    <property type="entry name" value="PBP_transglycosylase"/>
</dbReference>
<dbReference type="PANTHER" id="PTHR30400:SF0">
    <property type="entry name" value="BIOSYNTHETIC PEPTIDOGLYCAN TRANSGLYCOSYLASE"/>
    <property type="match status" value="1"/>
</dbReference>
<feature type="domain" description="Glycosyl transferase family 51" evidence="12">
    <location>
        <begin position="62"/>
        <end position="226"/>
    </location>
</feature>
<keyword evidence="9 11" id="KW-0472">Membrane</keyword>
<accession>A0ABW0JLM7</accession>
<evidence type="ECO:0000256" key="1">
    <source>
        <dbReference type="ARBA" id="ARBA00022475"/>
    </source>
</evidence>
<evidence type="ECO:0000256" key="4">
    <source>
        <dbReference type="ARBA" id="ARBA00022679"/>
    </source>
</evidence>
<keyword evidence="3 11" id="KW-0328">Glycosyltransferase</keyword>
<evidence type="ECO:0000256" key="3">
    <source>
        <dbReference type="ARBA" id="ARBA00022676"/>
    </source>
</evidence>
<comment type="catalytic activity">
    <reaction evidence="11">
        <text>[GlcNAc-(1-&gt;4)-Mur2Ac(oyl-L-Ala-gamma-D-Glu-L-Lys-D-Ala-D-Ala)](n)-di-trans,octa-cis-undecaprenyl diphosphate + beta-D-GlcNAc-(1-&gt;4)-Mur2Ac(oyl-L-Ala-gamma-D-Glu-L-Lys-D-Ala-D-Ala)-di-trans,octa-cis-undecaprenyl diphosphate = [GlcNAc-(1-&gt;4)-Mur2Ac(oyl-L-Ala-gamma-D-Glu-L-Lys-D-Ala-D-Ala)](n+1)-di-trans,octa-cis-undecaprenyl diphosphate + di-trans,octa-cis-undecaprenyl diphosphate + H(+)</text>
        <dbReference type="Rhea" id="RHEA:23708"/>
        <dbReference type="Rhea" id="RHEA-COMP:9602"/>
        <dbReference type="Rhea" id="RHEA-COMP:9603"/>
        <dbReference type="ChEBI" id="CHEBI:15378"/>
        <dbReference type="ChEBI" id="CHEBI:58405"/>
        <dbReference type="ChEBI" id="CHEBI:60033"/>
        <dbReference type="ChEBI" id="CHEBI:78435"/>
        <dbReference type="EC" id="2.4.99.28"/>
    </reaction>
</comment>
<dbReference type="SUPFAM" id="SSF53955">
    <property type="entry name" value="Lysozyme-like"/>
    <property type="match status" value="1"/>
</dbReference>
<evidence type="ECO:0000256" key="2">
    <source>
        <dbReference type="ARBA" id="ARBA00022519"/>
    </source>
</evidence>
<evidence type="ECO:0000256" key="8">
    <source>
        <dbReference type="ARBA" id="ARBA00022989"/>
    </source>
</evidence>
<keyword evidence="2 11" id="KW-0997">Cell inner membrane</keyword>
<keyword evidence="8 11" id="KW-1133">Transmembrane helix</keyword>
<evidence type="ECO:0000259" key="12">
    <source>
        <dbReference type="Pfam" id="PF00912"/>
    </source>
</evidence>
<reference evidence="14" key="1">
    <citation type="journal article" date="2019" name="Int. J. Syst. Evol. Microbiol.">
        <title>The Global Catalogue of Microorganisms (GCM) 10K type strain sequencing project: providing services to taxonomists for standard genome sequencing and annotation.</title>
        <authorList>
            <consortium name="The Broad Institute Genomics Platform"/>
            <consortium name="The Broad Institute Genome Sequencing Center for Infectious Disease"/>
            <person name="Wu L."/>
            <person name="Ma J."/>
        </authorList>
    </citation>
    <scope>NUCLEOTIDE SEQUENCE [LARGE SCALE GENOMIC DNA]</scope>
    <source>
        <strain evidence="14">JCM 17130</strain>
    </source>
</reference>
<dbReference type="EMBL" id="JBHSMK010000005">
    <property type="protein sequence ID" value="MFC5436973.1"/>
    <property type="molecule type" value="Genomic_DNA"/>
</dbReference>
<keyword evidence="6 11" id="KW-0133">Cell shape</keyword>
<dbReference type="Gene3D" id="1.10.3810.10">
    <property type="entry name" value="Biosynthetic peptidoglycan transglycosylase-like"/>
    <property type="match status" value="1"/>
</dbReference>
<dbReference type="NCBIfam" id="TIGR02070">
    <property type="entry name" value="mono_pep_trsgly"/>
    <property type="match status" value="1"/>
</dbReference>
<dbReference type="RefSeq" id="WP_377304913.1">
    <property type="nucleotide sequence ID" value="NZ_JBHSMK010000005.1"/>
</dbReference>
<dbReference type="EC" id="2.4.99.28" evidence="11"/>
<proteinExistence type="inferred from homology"/>
<feature type="transmembrane region" description="Helical" evidence="11">
    <location>
        <begin position="12"/>
        <end position="37"/>
    </location>
</feature>
<evidence type="ECO:0000256" key="7">
    <source>
        <dbReference type="ARBA" id="ARBA00022984"/>
    </source>
</evidence>
<sequence length="245" mass="27617">MLSLSRPVWLHLLRSLAILVLAWLALSWLVVVLLRFVPPWTSAVMVERQLGAWVHGEGDFHLRQHWVPWTQVSRWVPLAMVAGEDQKFPYHHGFDFDSIQNAMDAADDGKRLRGASTISQQVAKNLFLWNGRSFVRKGLEAWFTVLIEVTWPKQRILEVYMNIAELGDGIYGVGAASEAYFHTTPAQLGPAQAARLAAVLPSPRRLHAGQPSAYVQRRANWIQQQMNQLGGPAYIEGRAPPRAPR</sequence>
<dbReference type="InterPro" id="IPR023346">
    <property type="entry name" value="Lysozyme-like_dom_sf"/>
</dbReference>